<dbReference type="AlphaFoldDB" id="A0A7S0ST39"/>
<keyword evidence="5 12" id="KW-0812">Transmembrane</keyword>
<feature type="region of interest" description="Disordered" evidence="11">
    <location>
        <begin position="157"/>
        <end position="200"/>
    </location>
</feature>
<keyword evidence="7 12" id="KW-1133">Transmembrane helix</keyword>
<accession>A0A7S0ST39</accession>
<evidence type="ECO:0000256" key="7">
    <source>
        <dbReference type="ARBA" id="ARBA00022989"/>
    </source>
</evidence>
<feature type="transmembrane region" description="Helical" evidence="12">
    <location>
        <begin position="37"/>
        <end position="58"/>
    </location>
</feature>
<feature type="compositionally biased region" description="Gly residues" evidence="11">
    <location>
        <begin position="159"/>
        <end position="173"/>
    </location>
</feature>
<feature type="region of interest" description="Disordered" evidence="11">
    <location>
        <begin position="95"/>
        <end position="130"/>
    </location>
</feature>
<evidence type="ECO:0000256" key="6">
    <source>
        <dbReference type="ARBA" id="ARBA00022968"/>
    </source>
</evidence>
<dbReference type="InterPro" id="IPR050943">
    <property type="entry name" value="Glycosyltr_29_Sialyltrsf"/>
</dbReference>
<evidence type="ECO:0000256" key="3">
    <source>
        <dbReference type="ARBA" id="ARBA00022676"/>
    </source>
</evidence>
<gene>
    <name evidence="13" type="ORF">MANT1106_LOCUS17015</name>
</gene>
<dbReference type="InterPro" id="IPR038578">
    <property type="entry name" value="GT29-like_sf"/>
</dbReference>
<feature type="compositionally biased region" description="Basic and acidic residues" evidence="11">
    <location>
        <begin position="1"/>
        <end position="11"/>
    </location>
</feature>
<proteinExistence type="inferred from homology"/>
<evidence type="ECO:0000256" key="4">
    <source>
        <dbReference type="ARBA" id="ARBA00022679"/>
    </source>
</evidence>
<dbReference type="InterPro" id="IPR001675">
    <property type="entry name" value="Glyco_trans_29"/>
</dbReference>
<evidence type="ECO:0000256" key="12">
    <source>
        <dbReference type="SAM" id="Phobius"/>
    </source>
</evidence>
<name>A0A7S0ST39_9CHLO</name>
<protein>
    <submittedName>
        <fullName evidence="13">Uncharacterized protein</fullName>
    </submittedName>
</protein>
<evidence type="ECO:0000256" key="8">
    <source>
        <dbReference type="ARBA" id="ARBA00023034"/>
    </source>
</evidence>
<feature type="compositionally biased region" description="Gly residues" evidence="11">
    <location>
        <begin position="96"/>
        <end position="128"/>
    </location>
</feature>
<comment type="subcellular location">
    <subcellularLocation>
        <location evidence="1">Golgi apparatus membrane</location>
        <topology evidence="1">Single-pass type II membrane protein</topology>
    </subcellularLocation>
</comment>
<keyword evidence="9 12" id="KW-0472">Membrane</keyword>
<dbReference type="GO" id="GO:0000139">
    <property type="term" value="C:Golgi membrane"/>
    <property type="evidence" value="ECO:0007669"/>
    <property type="project" value="UniProtKB-SubCell"/>
</dbReference>
<comment type="similarity">
    <text evidence="2">Belongs to the glycosyltransferase 29 family.</text>
</comment>
<dbReference type="PANTHER" id="PTHR11987">
    <property type="entry name" value="ALPHA-2,8-SIALYLTRANSFERASE"/>
    <property type="match status" value="1"/>
</dbReference>
<organism evidence="13">
    <name type="scientific">Mantoniella antarctica</name>
    <dbReference type="NCBI Taxonomy" id="81844"/>
    <lineage>
        <taxon>Eukaryota</taxon>
        <taxon>Viridiplantae</taxon>
        <taxon>Chlorophyta</taxon>
        <taxon>Mamiellophyceae</taxon>
        <taxon>Mamiellales</taxon>
        <taxon>Mamiellaceae</taxon>
        <taxon>Mantoniella</taxon>
    </lineage>
</organism>
<dbReference type="Pfam" id="PF00777">
    <property type="entry name" value="Glyco_transf_29"/>
    <property type="match status" value="2"/>
</dbReference>
<evidence type="ECO:0000256" key="11">
    <source>
        <dbReference type="SAM" id="MobiDB-lite"/>
    </source>
</evidence>
<evidence type="ECO:0000256" key="10">
    <source>
        <dbReference type="ARBA" id="ARBA00023180"/>
    </source>
</evidence>
<keyword evidence="3" id="KW-0328">Glycosyltransferase</keyword>
<keyword evidence="6" id="KW-0735">Signal-anchor</keyword>
<keyword evidence="4" id="KW-0808">Transferase</keyword>
<dbReference type="Gene3D" id="3.90.1480.20">
    <property type="entry name" value="Glycosyl transferase family 29"/>
    <property type="match status" value="1"/>
</dbReference>
<sequence>MRTHRSHDALRGDGPAGWIIGDGPRASSSPPKMKSKLLPSASVVLLSLLLAAAIAAFIPTVAMDIRIRHSHSIVGGGGGGGKGIVSSTHKARHGVGMSGGGAGAGGRRIGGNKGSAGGGGVGGGGGESGRSVQRVQHLYTWSQLPKAYPETKVFRESGAGAGSGAGGFRGAGNTGPEVDDDDSPAAPVDPEQNSFNPFDWYQGTRQPIILDRMYEHLQSKVLTRTEIRRYGTFKSHLQLDTPQAVDLMTIRPKHDGDTLRVRWPPDSPDAPTRPVHLTLHKRQFLEDGMLGTSRLHGRSGQAQLAYLAVGKGGTTVLGKFGFDPLAVKRLPREEVKWKFGTCAVVSNSGELLRQKMGNEIDDHHAVFRINYPPIEGFTEHVGSKTTLELVNHHHARELALSEGYLARRFIDPTTCVTAAAASVHSPLPIYCTHAVECIKGECYTEPRRNPTLDGEGPSRQRPTQELSTLVMLESMDSSGWRYSFLAAILERFPPPMAMVVSPDFLMAADEMWRKVSANVSEGGVSCRQVTRRAEERAETSLELQAPKLDKNKQAVKHDGVRSFASIIGAEEGCKPTTGWFAILLALQVCDKVDAYGFSSWKRRTSHKPGASMYHYFDKVEGVDNVHSFDLTLHVLQQLVEYYPLKLRGGLPSEEPPSPKEERRQ</sequence>
<evidence type="ECO:0000256" key="2">
    <source>
        <dbReference type="ARBA" id="ARBA00006003"/>
    </source>
</evidence>
<evidence type="ECO:0000256" key="9">
    <source>
        <dbReference type="ARBA" id="ARBA00023136"/>
    </source>
</evidence>
<dbReference type="PANTHER" id="PTHR11987:SF36">
    <property type="entry name" value="SIA-ALPHA-2,3-GAL-BETA-1,4-GLCNAC-R:ALPHA 2,8-SIALYLTRANSFERASE"/>
    <property type="match status" value="1"/>
</dbReference>
<reference evidence="13" key="1">
    <citation type="submission" date="2021-01" db="EMBL/GenBank/DDBJ databases">
        <authorList>
            <person name="Corre E."/>
            <person name="Pelletier E."/>
            <person name="Niang G."/>
            <person name="Scheremetjew M."/>
            <person name="Finn R."/>
            <person name="Kale V."/>
            <person name="Holt S."/>
            <person name="Cochrane G."/>
            <person name="Meng A."/>
            <person name="Brown T."/>
            <person name="Cohen L."/>
        </authorList>
    </citation>
    <scope>NUCLEOTIDE SEQUENCE</scope>
    <source>
        <strain evidence="13">SL-175</strain>
    </source>
</reference>
<evidence type="ECO:0000313" key="13">
    <source>
        <dbReference type="EMBL" id="CAD8715929.1"/>
    </source>
</evidence>
<dbReference type="GO" id="GO:0008373">
    <property type="term" value="F:sialyltransferase activity"/>
    <property type="evidence" value="ECO:0007669"/>
    <property type="project" value="InterPro"/>
</dbReference>
<evidence type="ECO:0000256" key="1">
    <source>
        <dbReference type="ARBA" id="ARBA00004323"/>
    </source>
</evidence>
<dbReference type="EMBL" id="HBFC01028462">
    <property type="protein sequence ID" value="CAD8715929.1"/>
    <property type="molecule type" value="Transcribed_RNA"/>
</dbReference>
<keyword evidence="8" id="KW-0333">Golgi apparatus</keyword>
<feature type="region of interest" description="Disordered" evidence="11">
    <location>
        <begin position="1"/>
        <end position="34"/>
    </location>
</feature>
<keyword evidence="10" id="KW-0325">Glycoprotein</keyword>
<evidence type="ECO:0000256" key="5">
    <source>
        <dbReference type="ARBA" id="ARBA00022692"/>
    </source>
</evidence>